<dbReference type="InterPro" id="IPR046917">
    <property type="entry name" value="ABC-3C_CTD12"/>
</dbReference>
<evidence type="ECO:0000259" key="1">
    <source>
        <dbReference type="Pfam" id="PF20279"/>
    </source>
</evidence>
<organism evidence="2 3">
    <name type="scientific">Micromonospora sonchi</name>
    <dbReference type="NCBI Taxonomy" id="1763543"/>
    <lineage>
        <taxon>Bacteria</taxon>
        <taxon>Bacillati</taxon>
        <taxon>Actinomycetota</taxon>
        <taxon>Actinomycetes</taxon>
        <taxon>Micromonosporales</taxon>
        <taxon>Micromonosporaceae</taxon>
        <taxon>Micromonospora</taxon>
    </lineage>
</organism>
<feature type="domain" description="ABC-three component systems C-terminal" evidence="1">
    <location>
        <begin position="168"/>
        <end position="310"/>
    </location>
</feature>
<sequence>MGYPYEDLDDSQFERLVVQCMRMLFGEGVQSFAAGPDGGRDARFDGTAARFPSTADPWIRITIGQAKHTNATNAHFSDSDFSGPGESSVLSEEIPRIRKLVADDELHNYILFSNRRLGGVTAPLITDRLANETGLARSRIFLAGVEYIDDTLHAHPDILRRARIDPIDGPLLVSSYELAEVILEIAKGLEATPPPDDAPVVDRVTYDEKNRINGMTPEFAKLLKNRYLHETHRIGRFLADPANTDALRLYEGAVEEFQLKIVASRRDYQSFDRLFNYLVDFLFKRDGVLSRNRRLTRAMIFYMYWHCDIGETPDAQAQ</sequence>
<comment type="caution">
    <text evidence="2">The sequence shown here is derived from an EMBL/GenBank/DDBJ whole genome shotgun (WGS) entry which is preliminary data.</text>
</comment>
<dbReference type="Proteomes" id="UP000608890">
    <property type="component" value="Unassembled WGS sequence"/>
</dbReference>
<evidence type="ECO:0000313" key="2">
    <source>
        <dbReference type="EMBL" id="GGM26369.1"/>
    </source>
</evidence>
<reference evidence="2" key="2">
    <citation type="submission" date="2020-09" db="EMBL/GenBank/DDBJ databases">
        <authorList>
            <person name="Sun Q."/>
            <person name="Zhou Y."/>
        </authorList>
    </citation>
    <scope>NUCLEOTIDE SEQUENCE</scope>
    <source>
        <strain evidence="2">CGMCC 4.7312</strain>
    </source>
</reference>
<dbReference type="Pfam" id="PF20279">
    <property type="entry name" value="CTD12"/>
    <property type="match status" value="1"/>
</dbReference>
<accession>A0A917TKY9</accession>
<protein>
    <recommendedName>
        <fullName evidence="1">ABC-three component systems C-terminal domain-containing protein</fullName>
    </recommendedName>
</protein>
<dbReference type="EMBL" id="BMNB01000003">
    <property type="protein sequence ID" value="GGM26369.1"/>
    <property type="molecule type" value="Genomic_DNA"/>
</dbReference>
<keyword evidence="3" id="KW-1185">Reference proteome</keyword>
<dbReference type="RefSeq" id="WP_189040943.1">
    <property type="nucleotide sequence ID" value="NZ_BMNB01000003.1"/>
</dbReference>
<name>A0A917TKY9_9ACTN</name>
<reference evidence="2" key="1">
    <citation type="journal article" date="2014" name="Int. J. Syst. Evol. Microbiol.">
        <title>Complete genome sequence of Corynebacterium casei LMG S-19264T (=DSM 44701T), isolated from a smear-ripened cheese.</title>
        <authorList>
            <consortium name="US DOE Joint Genome Institute (JGI-PGF)"/>
            <person name="Walter F."/>
            <person name="Albersmeier A."/>
            <person name="Kalinowski J."/>
            <person name="Ruckert C."/>
        </authorList>
    </citation>
    <scope>NUCLEOTIDE SEQUENCE</scope>
    <source>
        <strain evidence="2">CGMCC 4.7312</strain>
    </source>
</reference>
<dbReference type="AlphaFoldDB" id="A0A917TKY9"/>
<gene>
    <name evidence="2" type="ORF">GCM10011608_08860</name>
</gene>
<proteinExistence type="predicted"/>
<evidence type="ECO:0000313" key="3">
    <source>
        <dbReference type="Proteomes" id="UP000608890"/>
    </source>
</evidence>